<keyword evidence="4" id="KW-1185">Reference proteome</keyword>
<name>A0ABD5U4A3_9EURY</name>
<feature type="transmembrane region" description="Helical" evidence="2">
    <location>
        <begin position="69"/>
        <end position="91"/>
    </location>
</feature>
<feature type="region of interest" description="Disordered" evidence="1">
    <location>
        <begin position="1"/>
        <end position="36"/>
    </location>
</feature>
<evidence type="ECO:0000313" key="4">
    <source>
        <dbReference type="Proteomes" id="UP001596408"/>
    </source>
</evidence>
<dbReference type="Proteomes" id="UP001596408">
    <property type="component" value="Unassembled WGS sequence"/>
</dbReference>
<feature type="transmembrane region" description="Helical" evidence="2">
    <location>
        <begin position="253"/>
        <end position="274"/>
    </location>
</feature>
<evidence type="ECO:0000313" key="3">
    <source>
        <dbReference type="EMBL" id="MFC6826527.1"/>
    </source>
</evidence>
<protein>
    <submittedName>
        <fullName evidence="3">Uncharacterized protein</fullName>
    </submittedName>
</protein>
<organism evidence="3 4">
    <name type="scientific">Halopelagius fulvigenes</name>
    <dbReference type="NCBI Taxonomy" id="1198324"/>
    <lineage>
        <taxon>Archaea</taxon>
        <taxon>Methanobacteriati</taxon>
        <taxon>Methanobacteriota</taxon>
        <taxon>Stenosarchaea group</taxon>
        <taxon>Halobacteria</taxon>
        <taxon>Halobacteriales</taxon>
        <taxon>Haloferacaceae</taxon>
    </lineage>
</organism>
<comment type="caution">
    <text evidence="3">The sequence shown here is derived from an EMBL/GenBank/DDBJ whole genome shotgun (WGS) entry which is preliminary data.</text>
</comment>
<reference evidence="3 4" key="1">
    <citation type="journal article" date="2019" name="Int. J. Syst. Evol. Microbiol.">
        <title>The Global Catalogue of Microorganisms (GCM) 10K type strain sequencing project: providing services to taxonomists for standard genome sequencing and annotation.</title>
        <authorList>
            <consortium name="The Broad Institute Genomics Platform"/>
            <consortium name="The Broad Institute Genome Sequencing Center for Infectious Disease"/>
            <person name="Wu L."/>
            <person name="Ma J."/>
        </authorList>
    </citation>
    <scope>NUCLEOTIDE SEQUENCE [LARGE SCALE GENOMIC DNA]</scope>
    <source>
        <strain evidence="3 4">YIM 94188</strain>
    </source>
</reference>
<keyword evidence="2" id="KW-0812">Transmembrane</keyword>
<accession>A0ABD5U4A3</accession>
<feature type="transmembrane region" description="Helical" evidence="2">
    <location>
        <begin position="162"/>
        <end position="182"/>
    </location>
</feature>
<dbReference type="AlphaFoldDB" id="A0ABD5U4A3"/>
<feature type="transmembrane region" description="Helical" evidence="2">
    <location>
        <begin position="131"/>
        <end position="156"/>
    </location>
</feature>
<gene>
    <name evidence="3" type="ORF">ACFQEV_16215</name>
</gene>
<keyword evidence="2" id="KW-1133">Transmembrane helix</keyword>
<keyword evidence="2" id="KW-0472">Membrane</keyword>
<evidence type="ECO:0000256" key="1">
    <source>
        <dbReference type="SAM" id="MobiDB-lite"/>
    </source>
</evidence>
<feature type="transmembrane region" description="Helical" evidence="2">
    <location>
        <begin position="212"/>
        <end position="233"/>
    </location>
</feature>
<dbReference type="RefSeq" id="WP_379698275.1">
    <property type="nucleotide sequence ID" value="NZ_JBHSXH010000015.1"/>
</dbReference>
<feature type="transmembrane region" description="Helical" evidence="2">
    <location>
        <begin position="97"/>
        <end position="119"/>
    </location>
</feature>
<evidence type="ECO:0000256" key="2">
    <source>
        <dbReference type="SAM" id="Phobius"/>
    </source>
</evidence>
<proteinExistence type="predicted"/>
<dbReference type="EMBL" id="JBHSXH010000015">
    <property type="protein sequence ID" value="MFC6826527.1"/>
    <property type="molecule type" value="Genomic_DNA"/>
</dbReference>
<sequence length="286" mass="32395">MSQDEREEEEISEQEEDEGNEPDQQEREEDDDSEQEELFWEGVPIYGYYDRESEGEPHETIPEFLQSNYTFLAISGIFAALVTYLSNIQVVTPQQRIFGMTGAAIMFIVAFCTVIHNSFLEIAKAYKNNSLFHQISHSTIAFSLAIIAISVSFYFIPYPDAFLSALDTILGPLILIATIFIMRGRFESSIVDRISERVQLRFGRITRKIAQYSFYIAAISHSAYISVPNAWLAEVGVPTRPSYLPPESVALNILLIVTTVLPSSILIILFAAALHEIYQLMGRDRE</sequence>